<evidence type="ECO:0000313" key="3">
    <source>
        <dbReference type="Proteomes" id="UP000295129"/>
    </source>
</evidence>
<protein>
    <submittedName>
        <fullName evidence="2">VanZ family protein</fullName>
    </submittedName>
</protein>
<dbReference type="RefSeq" id="WP_133587228.1">
    <property type="nucleotide sequence ID" value="NZ_SNVV01000001.1"/>
</dbReference>
<comment type="caution">
    <text evidence="2">The sequence shown here is derived from an EMBL/GenBank/DDBJ whole genome shotgun (WGS) entry which is preliminary data.</text>
</comment>
<accession>A0A4R6EH06</accession>
<dbReference type="Proteomes" id="UP000295129">
    <property type="component" value="Unassembled WGS sequence"/>
</dbReference>
<evidence type="ECO:0000313" key="2">
    <source>
        <dbReference type="EMBL" id="TDN56687.1"/>
    </source>
</evidence>
<keyword evidence="1" id="KW-0472">Membrane</keyword>
<sequence>MPDRFATVLRLAFAAALVAVFVLALLPTPDLVQFVSWQDKIEHAGVFATLSLLGLAAWPQHAGRLALALLAYGAAIEIAQSFTGYRMGDPWDWLADAVGVAVLLPALMWRRRPTPGAA</sequence>
<keyword evidence="1" id="KW-0812">Transmembrane</keyword>
<gene>
    <name evidence="2" type="ORF">C7389_10166</name>
</gene>
<dbReference type="AlphaFoldDB" id="A0A4R6EH06"/>
<dbReference type="OrthoDB" id="5568182at2"/>
<dbReference type="EMBL" id="SNVV01000001">
    <property type="protein sequence ID" value="TDN56687.1"/>
    <property type="molecule type" value="Genomic_DNA"/>
</dbReference>
<keyword evidence="1" id="KW-1133">Transmembrane helix</keyword>
<organism evidence="2 3">
    <name type="scientific">Azoarcus indigens</name>
    <dbReference type="NCBI Taxonomy" id="29545"/>
    <lineage>
        <taxon>Bacteria</taxon>
        <taxon>Pseudomonadati</taxon>
        <taxon>Pseudomonadota</taxon>
        <taxon>Betaproteobacteria</taxon>
        <taxon>Rhodocyclales</taxon>
        <taxon>Zoogloeaceae</taxon>
        <taxon>Azoarcus</taxon>
    </lineage>
</organism>
<feature type="transmembrane region" description="Helical" evidence="1">
    <location>
        <begin position="91"/>
        <end position="109"/>
    </location>
</feature>
<feature type="transmembrane region" description="Helical" evidence="1">
    <location>
        <begin position="65"/>
        <end position="85"/>
    </location>
</feature>
<name>A0A4R6EH06_9RHOO</name>
<evidence type="ECO:0000256" key="1">
    <source>
        <dbReference type="SAM" id="Phobius"/>
    </source>
</evidence>
<keyword evidence="3" id="KW-1185">Reference proteome</keyword>
<reference evidence="2 3" key="1">
    <citation type="submission" date="2019-03" db="EMBL/GenBank/DDBJ databases">
        <title>Genomic Encyclopedia of Type Strains, Phase IV (KMG-IV): sequencing the most valuable type-strain genomes for metagenomic binning, comparative biology and taxonomic classification.</title>
        <authorList>
            <person name="Goeker M."/>
        </authorList>
    </citation>
    <scope>NUCLEOTIDE SEQUENCE [LARGE SCALE GENOMIC DNA]</scope>
    <source>
        <strain evidence="2 3">DSM 12121</strain>
    </source>
</reference>
<feature type="transmembrane region" description="Helical" evidence="1">
    <location>
        <begin position="7"/>
        <end position="26"/>
    </location>
</feature>
<dbReference type="NCBIfam" id="NF037970">
    <property type="entry name" value="vanZ_1"/>
    <property type="match status" value="1"/>
</dbReference>
<proteinExistence type="predicted"/>
<feature type="transmembrane region" description="Helical" evidence="1">
    <location>
        <begin position="41"/>
        <end position="58"/>
    </location>
</feature>